<dbReference type="HOGENOM" id="CLU_025928_1_0_10"/>
<feature type="chain" id="PRO_5002489198" description="SusD/RagB family nutrient-binding outer membrane lipoprotein" evidence="1">
    <location>
        <begin position="23"/>
        <end position="553"/>
    </location>
</feature>
<evidence type="ECO:0000256" key="1">
    <source>
        <dbReference type="SAM" id="SignalP"/>
    </source>
</evidence>
<dbReference type="PROSITE" id="PS51257">
    <property type="entry name" value="PROKAR_LIPOPROTEIN"/>
    <property type="match status" value="1"/>
</dbReference>
<dbReference type="Pfam" id="PF12771">
    <property type="entry name" value="SusD-like_2"/>
    <property type="match status" value="1"/>
</dbReference>
<organism evidence="2 3">
    <name type="scientific">Parabacteroides goldsteinii DSM 19448 = WAL 12034</name>
    <dbReference type="NCBI Taxonomy" id="927665"/>
    <lineage>
        <taxon>Bacteria</taxon>
        <taxon>Pseudomonadati</taxon>
        <taxon>Bacteroidota</taxon>
        <taxon>Bacteroidia</taxon>
        <taxon>Bacteroidales</taxon>
        <taxon>Tannerellaceae</taxon>
        <taxon>Parabacteroides</taxon>
    </lineage>
</organism>
<comment type="caution">
    <text evidence="2">The sequence shown here is derived from an EMBL/GenBank/DDBJ whole genome shotgun (WGS) entry which is preliminary data.</text>
</comment>
<name>A0A0F5JEP9_9BACT</name>
<dbReference type="Gene3D" id="1.25.40.390">
    <property type="match status" value="1"/>
</dbReference>
<gene>
    <name evidence="2" type="ORF">HMPREF1535_01914</name>
</gene>
<proteinExistence type="predicted"/>
<evidence type="ECO:0000313" key="3">
    <source>
        <dbReference type="Proteomes" id="UP000033047"/>
    </source>
</evidence>
<reference evidence="2 3" key="1">
    <citation type="submission" date="2013-04" db="EMBL/GenBank/DDBJ databases">
        <title>The Genome Sequence of Parabacteroides goldsteinii DSM 19448.</title>
        <authorList>
            <consortium name="The Broad Institute Genomics Platform"/>
            <person name="Earl A."/>
            <person name="Ward D."/>
            <person name="Feldgarden M."/>
            <person name="Gevers D."/>
            <person name="Martens E."/>
            <person name="Sakamoto M."/>
            <person name="Benno Y."/>
            <person name="Song Y."/>
            <person name="Liu C."/>
            <person name="Lee J."/>
            <person name="Bolanos M."/>
            <person name="Vaisanen M.L."/>
            <person name="Finegold S.M."/>
            <person name="Walker B."/>
            <person name="Young S."/>
            <person name="Zeng Q."/>
            <person name="Gargeya S."/>
            <person name="Fitzgerald M."/>
            <person name="Haas B."/>
            <person name="Abouelleil A."/>
            <person name="Allen A.W."/>
            <person name="Alvarado L."/>
            <person name="Arachchi H.M."/>
            <person name="Berlin A.M."/>
            <person name="Chapman S.B."/>
            <person name="Gainer-Dewar J."/>
            <person name="Goldberg J."/>
            <person name="Griggs A."/>
            <person name="Gujja S."/>
            <person name="Hansen M."/>
            <person name="Howarth C."/>
            <person name="Imamovic A."/>
            <person name="Ireland A."/>
            <person name="Larimer J."/>
            <person name="McCowan C."/>
            <person name="Murphy C."/>
            <person name="Pearson M."/>
            <person name="Poon T.W."/>
            <person name="Priest M."/>
            <person name="Roberts A."/>
            <person name="Saif S."/>
            <person name="Shea T."/>
            <person name="Sisk P."/>
            <person name="Sykes S."/>
            <person name="Wortman J."/>
            <person name="Nusbaum C."/>
            <person name="Birren B."/>
        </authorList>
    </citation>
    <scope>NUCLEOTIDE SEQUENCE [LARGE SCALE GENOMIC DNA]</scope>
    <source>
        <strain evidence="2 3">DSM 19448</strain>
    </source>
</reference>
<feature type="signal peptide" evidence="1">
    <location>
        <begin position="1"/>
        <end position="22"/>
    </location>
</feature>
<protein>
    <recommendedName>
        <fullName evidence="4">SusD/RagB family nutrient-binding outer membrane lipoprotein</fullName>
    </recommendedName>
</protein>
<evidence type="ECO:0008006" key="4">
    <source>
        <dbReference type="Google" id="ProtNLM"/>
    </source>
</evidence>
<accession>A0A0F5JEP9</accession>
<dbReference type="STRING" id="927665.HMPREF1535_01914"/>
<dbReference type="SUPFAM" id="SSF48452">
    <property type="entry name" value="TPR-like"/>
    <property type="match status" value="1"/>
</dbReference>
<evidence type="ECO:0000313" key="2">
    <source>
        <dbReference type="EMBL" id="KKB55942.1"/>
    </source>
</evidence>
<dbReference type="RefSeq" id="WP_010801045.1">
    <property type="nucleotide sequence ID" value="NZ_KQ033912.1"/>
</dbReference>
<keyword evidence="1" id="KW-0732">Signal</keyword>
<dbReference type="Proteomes" id="UP000033047">
    <property type="component" value="Unassembled WGS sequence"/>
</dbReference>
<dbReference type="EMBL" id="AQHV01000011">
    <property type="protein sequence ID" value="KKB55942.1"/>
    <property type="molecule type" value="Genomic_DNA"/>
</dbReference>
<dbReference type="InterPro" id="IPR011990">
    <property type="entry name" value="TPR-like_helical_dom_sf"/>
</dbReference>
<dbReference type="PATRIC" id="fig|927665.4.peg.1958"/>
<dbReference type="InterPro" id="IPR041662">
    <property type="entry name" value="SusD-like_2"/>
</dbReference>
<sequence>MKKIKYYIFGALASMAALTSCDADFTEINKNPDTVYEVDPEVYLYQVENAMLNAGETWADSYACRLRWMQYCTGIWGYGTTNFTECAGWGGTVYGNYNTAGKYATHIPYYIQTNLPEQEAAYSNLIEVARVLLITKGIQTSDVYGSLAYTDAWGTRNGRPEILEPAFQTQEELYTIWNQELKEAANKLATATNQISFKNYDLAYNGDMTKWVKAVNAVRLRLALRLLNRKPEEAKAIAREILSSGNIFDNIDDSFVLYFDNHWTTLGDWHSVIDMDRASVCFMNYLKKYNDPRKRLFFQINNLTPENVAAFNALETTTPKQIIPTNLSRWEGGHVSYDLQAEDVCRTSRYLDDIDMRPMNRPQTRLWKGAQDEGTAGGWVPLVTYADFCFMAAEFTLEGVANTKSAQEWYEEGVRASLKFWSKIADYCKINNYEAITEAEIDEYMAQEGIAWNSAMAKEQIYCQTWIEHFKNNNESWAMYKRVGYPSTTSTLVTWEPIHVYGELQQVPRRKKFTMPADGSPNYANQVKRLEDMQKESNFGRLDSEHGRVWWEN</sequence>
<dbReference type="AlphaFoldDB" id="A0A0F5JEP9"/>